<feature type="binding site" evidence="10">
    <location>
        <position position="290"/>
    </location>
    <ligand>
        <name>UDP-N-acetyl-alpha-D-glucosamine</name>
        <dbReference type="ChEBI" id="CHEBI:57705"/>
    </ligand>
</feature>
<feature type="binding site" evidence="10">
    <location>
        <begin position="11"/>
        <end position="13"/>
    </location>
    <ligand>
        <name>UDP-N-acetyl-alpha-D-glucosamine</name>
        <dbReference type="ChEBI" id="CHEBI:57705"/>
    </ligand>
</feature>
<reference evidence="14" key="1">
    <citation type="submission" date="2016-06" db="EMBL/GenBank/DDBJ databases">
        <title>Draft genome sequence of Desulfoplanes formicivorans strain Pf12B.</title>
        <authorList>
            <person name="Watanabe M."/>
            <person name="Kojima H."/>
            <person name="Fukui M."/>
        </authorList>
    </citation>
    <scope>NUCLEOTIDE SEQUENCE [LARGE SCALE GENOMIC DNA]</scope>
    <source>
        <strain evidence="14">Pf12B</strain>
    </source>
</reference>
<comment type="subcellular location">
    <subcellularLocation>
        <location evidence="10">Cell membrane</location>
        <topology evidence="10">Peripheral membrane protein</topology>
        <orientation evidence="10">Cytoplasmic side</orientation>
    </subcellularLocation>
</comment>
<comment type="pathway">
    <text evidence="10">Cell wall biogenesis; peptidoglycan biosynthesis.</text>
</comment>
<dbReference type="GO" id="GO:0051991">
    <property type="term" value="F:UDP-N-acetyl-D-glucosamine:N-acetylmuramoyl-L-alanyl-D-glutamyl-meso-2,6-diaminopimelyl-D-alanyl-D-alanine-diphosphoundecaprenol 4-beta-N-acetylglucosaminlytransferase activity"/>
    <property type="evidence" value="ECO:0007669"/>
    <property type="project" value="RHEA"/>
</dbReference>
<keyword evidence="14" id="KW-1185">Reference proteome</keyword>
<keyword evidence="1 10" id="KW-1003">Cell membrane</keyword>
<dbReference type="SUPFAM" id="SSF53756">
    <property type="entry name" value="UDP-Glycosyltransferase/glycogen phosphorylase"/>
    <property type="match status" value="1"/>
</dbReference>
<accession>A0A194ACG2</accession>
<evidence type="ECO:0000313" key="13">
    <source>
        <dbReference type="EMBL" id="GAU07822.1"/>
    </source>
</evidence>
<dbReference type="STRING" id="1592317.DPF_0521"/>
<keyword evidence="4 10" id="KW-0808">Transferase</keyword>
<dbReference type="Gene3D" id="3.40.50.2000">
    <property type="entry name" value="Glycogen Phosphorylase B"/>
    <property type="match status" value="2"/>
</dbReference>
<dbReference type="Pfam" id="PF03033">
    <property type="entry name" value="Glyco_transf_28"/>
    <property type="match status" value="1"/>
</dbReference>
<dbReference type="GO" id="GO:0071555">
    <property type="term" value="P:cell wall organization"/>
    <property type="evidence" value="ECO:0007669"/>
    <property type="project" value="UniProtKB-KW"/>
</dbReference>
<dbReference type="NCBIfam" id="TIGR01133">
    <property type="entry name" value="murG"/>
    <property type="match status" value="1"/>
</dbReference>
<dbReference type="GO" id="GO:0005975">
    <property type="term" value="P:carbohydrate metabolic process"/>
    <property type="evidence" value="ECO:0007669"/>
    <property type="project" value="InterPro"/>
</dbReference>
<feature type="domain" description="Glycosyl transferase family 28 C-terminal" evidence="12">
    <location>
        <begin position="186"/>
        <end position="347"/>
    </location>
</feature>
<evidence type="ECO:0000259" key="11">
    <source>
        <dbReference type="Pfam" id="PF03033"/>
    </source>
</evidence>
<evidence type="ECO:0000256" key="6">
    <source>
        <dbReference type="ARBA" id="ARBA00022984"/>
    </source>
</evidence>
<comment type="caution">
    <text evidence="10">Lacks conserved residue(s) required for the propagation of feature annotation.</text>
</comment>
<keyword evidence="6 10" id="KW-0573">Peptidoglycan synthesis</keyword>
<dbReference type="GO" id="GO:0005886">
    <property type="term" value="C:plasma membrane"/>
    <property type="evidence" value="ECO:0007669"/>
    <property type="project" value="UniProtKB-SubCell"/>
</dbReference>
<dbReference type="InterPro" id="IPR004276">
    <property type="entry name" value="GlycoTrans_28_N"/>
</dbReference>
<dbReference type="PANTHER" id="PTHR21015">
    <property type="entry name" value="UDP-N-ACETYLGLUCOSAMINE--N-ACETYLMURAMYL-(PENTAPEPTIDE) PYROPHOSPHORYL-UNDECAPRENOL N-ACETYLGLUCOSAMINE TRANSFERASE 1"/>
    <property type="match status" value="1"/>
</dbReference>
<dbReference type="CDD" id="cd03785">
    <property type="entry name" value="GT28_MurG"/>
    <property type="match status" value="1"/>
</dbReference>
<evidence type="ECO:0000259" key="12">
    <source>
        <dbReference type="Pfam" id="PF04101"/>
    </source>
</evidence>
<evidence type="ECO:0000256" key="5">
    <source>
        <dbReference type="ARBA" id="ARBA00022960"/>
    </source>
</evidence>
<comment type="catalytic activity">
    <reaction evidence="10">
        <text>di-trans,octa-cis-undecaprenyl diphospho-N-acetyl-alpha-D-muramoyl-L-alanyl-D-glutamyl-meso-2,6-diaminopimeloyl-D-alanyl-D-alanine + UDP-N-acetyl-alpha-D-glucosamine = di-trans,octa-cis-undecaprenyl diphospho-[N-acetyl-alpha-D-glucosaminyl-(1-&gt;4)]-N-acetyl-alpha-D-muramoyl-L-alanyl-D-glutamyl-meso-2,6-diaminopimeloyl-D-alanyl-D-alanine + UDP + H(+)</text>
        <dbReference type="Rhea" id="RHEA:31227"/>
        <dbReference type="ChEBI" id="CHEBI:15378"/>
        <dbReference type="ChEBI" id="CHEBI:57705"/>
        <dbReference type="ChEBI" id="CHEBI:58223"/>
        <dbReference type="ChEBI" id="CHEBI:61387"/>
        <dbReference type="ChEBI" id="CHEBI:61388"/>
        <dbReference type="EC" id="2.4.1.227"/>
    </reaction>
</comment>
<evidence type="ECO:0000256" key="10">
    <source>
        <dbReference type="HAMAP-Rule" id="MF_00033"/>
    </source>
</evidence>
<proteinExistence type="inferred from homology"/>
<evidence type="ECO:0000256" key="3">
    <source>
        <dbReference type="ARBA" id="ARBA00022676"/>
    </source>
</evidence>
<comment type="similarity">
    <text evidence="10">Belongs to the glycosyltransferase 28 family. MurG subfamily.</text>
</comment>
<dbReference type="OrthoDB" id="9808936at2"/>
<dbReference type="GO" id="GO:0050511">
    <property type="term" value="F:undecaprenyldiphospho-muramoylpentapeptide beta-N-acetylglucosaminyltransferase activity"/>
    <property type="evidence" value="ECO:0007669"/>
    <property type="project" value="UniProtKB-UniRule"/>
</dbReference>
<dbReference type="Pfam" id="PF04101">
    <property type="entry name" value="Glyco_tran_28_C"/>
    <property type="match status" value="1"/>
</dbReference>
<sequence>MERIILTTGGTGGHIFPALAVAEAVRSRFPECRILFVGGSHGPEAQLAREAGLEFVALPSQGILGKGLRFFPGLLRMGWGVVRGMLLVRSFKPQVIVGFGGYAGFPAVMAGSLLRVPTAVHEQNSIPGMCNRTLGKRVDRIFVSFEDKSTLFDVSKVVLTGNPVRRDIVNLGRQDPGKGSVQGKNLLVLGGSQGATAINDAIIDILPSLRRERVNIWHQTGARDWDRIRAAYQERYPEARVDPFIKNMAEAYDFADLVVCRAGATTLAELTIAGKPSILIPFPYAVHDHQLKNARYLEEAGAALVMVQSYLDEVNLAGTITDLMTMHEKLRAMRHNARRLGQPKAAESIVSEMETMVQGTGDSFHP</sequence>
<keyword evidence="3 10" id="KW-0328">Glycosyltransferase</keyword>
<feature type="binding site" evidence="10">
    <location>
        <position position="165"/>
    </location>
    <ligand>
        <name>UDP-N-acetyl-alpha-D-glucosamine</name>
        <dbReference type="ChEBI" id="CHEBI:57705"/>
    </ligand>
</feature>
<keyword evidence="2 10" id="KW-0132">Cell division</keyword>
<feature type="domain" description="Glycosyltransferase family 28 N-terminal" evidence="11">
    <location>
        <begin position="4"/>
        <end position="142"/>
    </location>
</feature>
<dbReference type="Proteomes" id="UP000095200">
    <property type="component" value="Unassembled WGS sequence"/>
</dbReference>
<dbReference type="InterPro" id="IPR007235">
    <property type="entry name" value="Glyco_trans_28_C"/>
</dbReference>
<dbReference type="AlphaFoldDB" id="A0A194ACG2"/>
<dbReference type="HAMAP" id="MF_00033">
    <property type="entry name" value="MurG"/>
    <property type="match status" value="1"/>
</dbReference>
<name>A0A194ACG2_9BACT</name>
<evidence type="ECO:0000256" key="7">
    <source>
        <dbReference type="ARBA" id="ARBA00023136"/>
    </source>
</evidence>
<dbReference type="EMBL" id="BDFE01000008">
    <property type="protein sequence ID" value="GAU07822.1"/>
    <property type="molecule type" value="Genomic_DNA"/>
</dbReference>
<keyword evidence="9 10" id="KW-0961">Cell wall biogenesis/degradation</keyword>
<feature type="binding site" evidence="10">
    <location>
        <position position="245"/>
    </location>
    <ligand>
        <name>UDP-N-acetyl-alpha-D-glucosamine</name>
        <dbReference type="ChEBI" id="CHEBI:57705"/>
    </ligand>
</feature>
<dbReference type="GO" id="GO:0051301">
    <property type="term" value="P:cell division"/>
    <property type="evidence" value="ECO:0007669"/>
    <property type="project" value="UniProtKB-KW"/>
</dbReference>
<evidence type="ECO:0000256" key="9">
    <source>
        <dbReference type="ARBA" id="ARBA00023316"/>
    </source>
</evidence>
<keyword evidence="8 10" id="KW-0131">Cell cycle</keyword>
<dbReference type="GO" id="GO:0008360">
    <property type="term" value="P:regulation of cell shape"/>
    <property type="evidence" value="ECO:0007669"/>
    <property type="project" value="UniProtKB-KW"/>
</dbReference>
<organism evidence="13 14">
    <name type="scientific">Desulfoplanes formicivorans</name>
    <dbReference type="NCBI Taxonomy" id="1592317"/>
    <lineage>
        <taxon>Bacteria</taxon>
        <taxon>Pseudomonadati</taxon>
        <taxon>Thermodesulfobacteriota</taxon>
        <taxon>Desulfovibrionia</taxon>
        <taxon>Desulfovibrionales</taxon>
        <taxon>Desulfoplanaceae</taxon>
        <taxon>Desulfoplanes</taxon>
    </lineage>
</organism>
<dbReference type="RefSeq" id="WP_069857331.1">
    <property type="nucleotide sequence ID" value="NZ_BDFE01000008.1"/>
</dbReference>
<keyword evidence="7 10" id="KW-0472">Membrane</keyword>
<comment type="function">
    <text evidence="10">Cell wall formation. Catalyzes the transfer of a GlcNAc subunit on undecaprenyl-pyrophosphoryl-MurNAc-pentapeptide (lipid intermediate I) to form undecaprenyl-pyrophosphoryl-MurNAc-(pentapeptide)GlcNAc (lipid intermediate II).</text>
</comment>
<dbReference type="InterPro" id="IPR006009">
    <property type="entry name" value="GlcNAc_MurG"/>
</dbReference>
<protein>
    <recommendedName>
        <fullName evidence="10">UDP-N-acetylglucosamine--N-acetylmuramyl-(pentapeptide) pyrophosphoryl-undecaprenol N-acetylglucosamine transferase</fullName>
        <ecNumber evidence="10">2.4.1.227</ecNumber>
    </recommendedName>
    <alternativeName>
        <fullName evidence="10">Undecaprenyl-PP-MurNAc-pentapeptide-UDPGlcNAc GlcNAc transferase</fullName>
    </alternativeName>
</protein>
<dbReference type="UniPathway" id="UPA00219"/>
<feature type="binding site" evidence="10">
    <location>
        <position position="192"/>
    </location>
    <ligand>
        <name>UDP-N-acetyl-alpha-D-glucosamine</name>
        <dbReference type="ChEBI" id="CHEBI:57705"/>
    </ligand>
</feature>
<evidence type="ECO:0000256" key="1">
    <source>
        <dbReference type="ARBA" id="ARBA00022475"/>
    </source>
</evidence>
<dbReference type="GO" id="GO:0009252">
    <property type="term" value="P:peptidoglycan biosynthetic process"/>
    <property type="evidence" value="ECO:0007669"/>
    <property type="project" value="UniProtKB-UniRule"/>
</dbReference>
<feature type="binding site" evidence="10">
    <location>
        <position position="124"/>
    </location>
    <ligand>
        <name>UDP-N-acetyl-alpha-D-glucosamine</name>
        <dbReference type="ChEBI" id="CHEBI:57705"/>
    </ligand>
</feature>
<evidence type="ECO:0000256" key="8">
    <source>
        <dbReference type="ARBA" id="ARBA00023306"/>
    </source>
</evidence>
<evidence type="ECO:0000256" key="2">
    <source>
        <dbReference type="ARBA" id="ARBA00022618"/>
    </source>
</evidence>
<keyword evidence="5 10" id="KW-0133">Cell shape</keyword>
<evidence type="ECO:0000256" key="4">
    <source>
        <dbReference type="ARBA" id="ARBA00022679"/>
    </source>
</evidence>
<dbReference type="PANTHER" id="PTHR21015:SF22">
    <property type="entry name" value="GLYCOSYLTRANSFERASE"/>
    <property type="match status" value="1"/>
</dbReference>
<comment type="caution">
    <text evidence="13">The sequence shown here is derived from an EMBL/GenBank/DDBJ whole genome shotgun (WGS) entry which is preliminary data.</text>
</comment>
<gene>
    <name evidence="10" type="primary">murG</name>
    <name evidence="13" type="ORF">DPF_0521</name>
</gene>
<dbReference type="EC" id="2.4.1.227" evidence="10"/>
<evidence type="ECO:0000313" key="14">
    <source>
        <dbReference type="Proteomes" id="UP000095200"/>
    </source>
</evidence>